<organism evidence="4 5">
    <name type="scientific">Aquilegia coerulea</name>
    <name type="common">Rocky mountain columbine</name>
    <dbReference type="NCBI Taxonomy" id="218851"/>
    <lineage>
        <taxon>Eukaryota</taxon>
        <taxon>Viridiplantae</taxon>
        <taxon>Streptophyta</taxon>
        <taxon>Embryophyta</taxon>
        <taxon>Tracheophyta</taxon>
        <taxon>Spermatophyta</taxon>
        <taxon>Magnoliopsida</taxon>
        <taxon>Ranunculales</taxon>
        <taxon>Ranunculaceae</taxon>
        <taxon>Thalictroideae</taxon>
        <taxon>Aquilegia</taxon>
    </lineage>
</organism>
<feature type="compositionally biased region" description="Gly residues" evidence="1">
    <location>
        <begin position="167"/>
        <end position="180"/>
    </location>
</feature>
<feature type="compositionally biased region" description="Acidic residues" evidence="1">
    <location>
        <begin position="127"/>
        <end position="153"/>
    </location>
</feature>
<dbReference type="PANTHER" id="PTHR21450">
    <property type="entry name" value="PROTEIN ALTERED PHOSPHATE STARVATION RESPONSE 1"/>
    <property type="match status" value="1"/>
</dbReference>
<evidence type="ECO:0000313" key="5">
    <source>
        <dbReference type="Proteomes" id="UP000230069"/>
    </source>
</evidence>
<dbReference type="InParanoid" id="A0A2G5FAN8"/>
<evidence type="ECO:0000259" key="3">
    <source>
        <dbReference type="Pfam" id="PF04783"/>
    </source>
</evidence>
<feature type="domain" description="DUF632" evidence="2">
    <location>
        <begin position="325"/>
        <end position="630"/>
    </location>
</feature>
<dbReference type="Pfam" id="PF04783">
    <property type="entry name" value="DUF630"/>
    <property type="match status" value="1"/>
</dbReference>
<proteinExistence type="predicted"/>
<dbReference type="EMBL" id="KZ305018">
    <property type="protein sequence ID" value="PIA65062.1"/>
    <property type="molecule type" value="Genomic_DNA"/>
</dbReference>
<evidence type="ECO:0000259" key="2">
    <source>
        <dbReference type="Pfam" id="PF04782"/>
    </source>
</evidence>
<evidence type="ECO:0008006" key="6">
    <source>
        <dbReference type="Google" id="ProtNLM"/>
    </source>
</evidence>
<feature type="region of interest" description="Disordered" evidence="1">
    <location>
        <begin position="297"/>
        <end position="322"/>
    </location>
</feature>
<feature type="compositionally biased region" description="Pro residues" evidence="1">
    <location>
        <begin position="89"/>
        <end position="104"/>
    </location>
</feature>
<dbReference type="Pfam" id="PF04782">
    <property type="entry name" value="DUF632"/>
    <property type="match status" value="1"/>
</dbReference>
<sequence length="769" mass="87121">MGCTQSKIENEEAVSRCKERKQFMKEAVTTRNAFAAAQSAYTMALKNTGAALSDYGQGEVQDFHQTYSNHHHPHHQQQPTTQPPFVDNLPPPPPPLPNFSPAPPLKRASTMPEFVIPKPDLKQTDPIQEDDEEDGHIHDDDEDDDDEEDDDDHNADHDLTHRRSRTTGGGGGNGNGGGRGVETASQRPPSSPPSTPPVPPPPPESKGMTWDYFFPMVDNMAGPSLSETDEIRPSDNDESDGGGYNNVNYKRSDNVGGVKGNVESMGGGDGGESSNNDVEPRTPEKVIETETVVNHLKKPSQMVHSKTAPSDPRRGGKPPPSNVNLLQILNDLDDHFLKASESAHEVSKMLEATRLHYHSNFADNRGHIDHSARVMRVITWNRSFRGMPNAGDGKDDFDAEEHETHATVLDKLLAWEKKLYDEVKAGELMKLEYQRKVALLNKQKKRGVNTESLEKTKAAVSHLHTRYIVDMQSMDSTVSEINRLRDDQLYPKLGALVDGMTQMWVAMHEHHDKQLKIVADLRALDVSQAPKETSEQHHETTVQLWGVVQEWHSQFQKHVNHQKQYIQALNSWLKLNLIPIESSLKEKVSSPPRVHQPPIQGLLYAWHEHLDKLPAELAGNAIFSFAGIIKTIMLHQEEEVRLKEKCEETKKEYNRKLRAFEDWHLKYVQRRTPDEMDQDRTEDANQNNPVAERQFVVESLKKKLEEEEEAHQKHCRQVREKSLSSLKTHLPELFRAMSDFSLACSDMYRRLQSISQPQRQRPTENPSSQ</sequence>
<keyword evidence="5" id="KW-1185">Reference proteome</keyword>
<gene>
    <name evidence="4" type="ORF">AQUCO_00100502v1</name>
</gene>
<reference evidence="4 5" key="1">
    <citation type="submission" date="2017-09" db="EMBL/GenBank/DDBJ databases">
        <title>WGS assembly of Aquilegia coerulea Goldsmith.</title>
        <authorList>
            <person name="Hodges S."/>
            <person name="Kramer E."/>
            <person name="Nordborg M."/>
            <person name="Tomkins J."/>
            <person name="Borevitz J."/>
            <person name="Derieg N."/>
            <person name="Yan J."/>
            <person name="Mihaltcheva S."/>
            <person name="Hayes R.D."/>
            <person name="Rokhsar D."/>
        </authorList>
    </citation>
    <scope>NUCLEOTIDE SEQUENCE [LARGE SCALE GENOMIC DNA]</scope>
    <source>
        <strain evidence="5">cv. Goldsmith</strain>
    </source>
</reference>
<accession>A0A2G5FAN8</accession>
<dbReference type="PANTHER" id="PTHR21450:SF7">
    <property type="entry name" value="DNA LIGASE (DUF630 AND DUF632)"/>
    <property type="match status" value="1"/>
</dbReference>
<evidence type="ECO:0000313" key="4">
    <source>
        <dbReference type="EMBL" id="PIA65062.1"/>
    </source>
</evidence>
<protein>
    <recommendedName>
        <fullName evidence="6">DUF632 domain-containing protein</fullName>
    </recommendedName>
</protein>
<dbReference type="InterPro" id="IPR006868">
    <property type="entry name" value="DUF630"/>
</dbReference>
<dbReference type="AlphaFoldDB" id="A0A2G5FAN8"/>
<name>A0A2G5FAN8_AQUCA</name>
<feature type="domain" description="DUF630" evidence="3">
    <location>
        <begin position="1"/>
        <end position="59"/>
    </location>
</feature>
<evidence type="ECO:0000256" key="1">
    <source>
        <dbReference type="SAM" id="MobiDB-lite"/>
    </source>
</evidence>
<feature type="region of interest" description="Disordered" evidence="1">
    <location>
        <begin position="68"/>
        <end position="282"/>
    </location>
</feature>
<feature type="compositionally biased region" description="Pro residues" evidence="1">
    <location>
        <begin position="189"/>
        <end position="204"/>
    </location>
</feature>
<dbReference type="Proteomes" id="UP000230069">
    <property type="component" value="Unassembled WGS sequence"/>
</dbReference>
<dbReference type="OrthoDB" id="674656at2759"/>
<dbReference type="STRING" id="218851.A0A2G5FAN8"/>
<feature type="compositionally biased region" description="Low complexity" evidence="1">
    <location>
        <begin position="76"/>
        <end position="88"/>
    </location>
</feature>
<dbReference type="FunCoup" id="A0A2G5FAN8">
    <property type="interactions" value="898"/>
</dbReference>
<dbReference type="InterPro" id="IPR006867">
    <property type="entry name" value="DUF632"/>
</dbReference>